<dbReference type="Proteomes" id="UP001278766">
    <property type="component" value="Unassembled WGS sequence"/>
</dbReference>
<keyword evidence="9" id="KW-0472">Membrane</keyword>
<dbReference type="PRINTS" id="PR00465">
    <property type="entry name" value="EP450IV"/>
</dbReference>
<dbReference type="Pfam" id="PF00067">
    <property type="entry name" value="p450"/>
    <property type="match status" value="2"/>
</dbReference>
<protein>
    <submittedName>
        <fullName evidence="10">Cytochrome P450</fullName>
    </submittedName>
</protein>
<dbReference type="Gene3D" id="1.10.630.10">
    <property type="entry name" value="Cytochrome P450"/>
    <property type="match status" value="1"/>
</dbReference>
<dbReference type="SUPFAM" id="SSF48264">
    <property type="entry name" value="Cytochrome P450"/>
    <property type="match status" value="1"/>
</dbReference>
<dbReference type="InterPro" id="IPR050121">
    <property type="entry name" value="Cytochrome_P450_monoxygenase"/>
</dbReference>
<comment type="caution">
    <text evidence="10">The sequence shown here is derived from an EMBL/GenBank/DDBJ whole genome shotgun (WGS) entry which is preliminary data.</text>
</comment>
<evidence type="ECO:0000313" key="11">
    <source>
        <dbReference type="Proteomes" id="UP001278766"/>
    </source>
</evidence>
<dbReference type="RefSeq" id="XP_062658596.1">
    <property type="nucleotide sequence ID" value="XM_062801780.1"/>
</dbReference>
<gene>
    <name evidence="10" type="ORF">B0H64DRAFT_362908</name>
</gene>
<dbReference type="GO" id="GO:0020037">
    <property type="term" value="F:heme binding"/>
    <property type="evidence" value="ECO:0007669"/>
    <property type="project" value="InterPro"/>
</dbReference>
<dbReference type="AlphaFoldDB" id="A0AAE0LRS5"/>
<sequence length="554" mass="61629">MLDSLSVRLGLLVGGAFVGLLLLIRKLYPRPYPGIPYNEASAKRLLGDLMDLTSIVNETNEISNAALTITTQRLGTPIAQVLFPSFRKPLVILEDPREIEDIIIRRNKEFDKGPTALEVFRPMFPRASISQSTTPALKAQKRLWADTMSIDFLRKVAAPSIHKSTCELVELWRLKSSMTFKDRAFNVLGDFKNAALDVIWVVIVGEEPGTIQYDIKKLQNQLAGSTTFDAAPPVGSFLKEQVAYMSTTIARNLNTPSPKWAHRFEMCTPRYRKFRRTVKGEMQKTMKKAVERYQSLEIGSLEDDTVDRCAMDLVLRRQILQARKAGIPPSDPTKDESMLDEMFIFLLRTALRTAFPSTTSSSTTTATTTPPSALAILDADIPYLDATLEETMRLSGTAKGSLRQALVDTHILGCSIPRGTEVMMSYHVNRAPPGPVDEAKRSATSRAAGEKKGDGLRGVAGRDLGEFQPRRWLVVDGTTGRERFDAGVLPGLAFGGGFRGCPGRKLAMMELKIMVVMLVLNFEFLPIPEEYRSMAATEMAFRQPDFPFTRLRAL</sequence>
<evidence type="ECO:0000313" key="10">
    <source>
        <dbReference type="EMBL" id="KAK3295082.1"/>
    </source>
</evidence>
<accession>A0AAE0LRS5</accession>
<dbReference type="GO" id="GO:0005506">
    <property type="term" value="F:iron ion binding"/>
    <property type="evidence" value="ECO:0007669"/>
    <property type="project" value="InterPro"/>
</dbReference>
<organism evidence="10 11">
    <name type="scientific">Chaetomium fimeti</name>
    <dbReference type="NCBI Taxonomy" id="1854472"/>
    <lineage>
        <taxon>Eukaryota</taxon>
        <taxon>Fungi</taxon>
        <taxon>Dikarya</taxon>
        <taxon>Ascomycota</taxon>
        <taxon>Pezizomycotina</taxon>
        <taxon>Sordariomycetes</taxon>
        <taxon>Sordariomycetidae</taxon>
        <taxon>Sordariales</taxon>
        <taxon>Chaetomiaceae</taxon>
        <taxon>Chaetomium</taxon>
    </lineage>
</organism>
<evidence type="ECO:0000256" key="5">
    <source>
        <dbReference type="ARBA" id="ARBA00023004"/>
    </source>
</evidence>
<keyword evidence="9" id="KW-0812">Transmembrane</keyword>
<dbReference type="InterPro" id="IPR002403">
    <property type="entry name" value="Cyt_P450_E_grp-IV"/>
</dbReference>
<dbReference type="PANTHER" id="PTHR24305">
    <property type="entry name" value="CYTOCHROME P450"/>
    <property type="match status" value="1"/>
</dbReference>
<reference evidence="10" key="1">
    <citation type="journal article" date="2023" name="Mol. Phylogenet. Evol.">
        <title>Genome-scale phylogeny and comparative genomics of the fungal order Sordariales.</title>
        <authorList>
            <person name="Hensen N."/>
            <person name="Bonometti L."/>
            <person name="Westerberg I."/>
            <person name="Brannstrom I.O."/>
            <person name="Guillou S."/>
            <person name="Cros-Aarteil S."/>
            <person name="Calhoun S."/>
            <person name="Haridas S."/>
            <person name="Kuo A."/>
            <person name="Mondo S."/>
            <person name="Pangilinan J."/>
            <person name="Riley R."/>
            <person name="LaButti K."/>
            <person name="Andreopoulos B."/>
            <person name="Lipzen A."/>
            <person name="Chen C."/>
            <person name="Yan M."/>
            <person name="Daum C."/>
            <person name="Ng V."/>
            <person name="Clum A."/>
            <person name="Steindorff A."/>
            <person name="Ohm R.A."/>
            <person name="Martin F."/>
            <person name="Silar P."/>
            <person name="Natvig D.O."/>
            <person name="Lalanne C."/>
            <person name="Gautier V."/>
            <person name="Ament-Velasquez S.L."/>
            <person name="Kruys A."/>
            <person name="Hutchinson M.I."/>
            <person name="Powell A.J."/>
            <person name="Barry K."/>
            <person name="Miller A.N."/>
            <person name="Grigoriev I.V."/>
            <person name="Debuchy R."/>
            <person name="Gladieux P."/>
            <person name="Hiltunen Thoren M."/>
            <person name="Johannesson H."/>
        </authorList>
    </citation>
    <scope>NUCLEOTIDE SEQUENCE</scope>
    <source>
        <strain evidence="10">CBS 168.71</strain>
    </source>
</reference>
<reference evidence="10" key="2">
    <citation type="submission" date="2023-06" db="EMBL/GenBank/DDBJ databases">
        <authorList>
            <consortium name="Lawrence Berkeley National Laboratory"/>
            <person name="Haridas S."/>
            <person name="Hensen N."/>
            <person name="Bonometti L."/>
            <person name="Westerberg I."/>
            <person name="Brannstrom I.O."/>
            <person name="Guillou S."/>
            <person name="Cros-Aarteil S."/>
            <person name="Calhoun S."/>
            <person name="Kuo A."/>
            <person name="Mondo S."/>
            <person name="Pangilinan J."/>
            <person name="Riley R."/>
            <person name="Labutti K."/>
            <person name="Andreopoulos B."/>
            <person name="Lipzen A."/>
            <person name="Chen C."/>
            <person name="Yanf M."/>
            <person name="Daum C."/>
            <person name="Ng V."/>
            <person name="Clum A."/>
            <person name="Steindorff A."/>
            <person name="Ohm R."/>
            <person name="Martin F."/>
            <person name="Silar P."/>
            <person name="Natvig D."/>
            <person name="Lalanne C."/>
            <person name="Gautier V."/>
            <person name="Ament-Velasquez S.L."/>
            <person name="Kruys A."/>
            <person name="Hutchinson M.I."/>
            <person name="Powell A.J."/>
            <person name="Barry K."/>
            <person name="Miller A.N."/>
            <person name="Grigoriev I.V."/>
            <person name="Debuchy R."/>
            <person name="Gladieux P."/>
            <person name="Thoren M.H."/>
            <person name="Johannesson H."/>
        </authorList>
    </citation>
    <scope>NUCLEOTIDE SEQUENCE</scope>
    <source>
        <strain evidence="10">CBS 168.71</strain>
    </source>
</reference>
<evidence type="ECO:0000256" key="9">
    <source>
        <dbReference type="SAM" id="Phobius"/>
    </source>
</evidence>
<comment type="similarity">
    <text evidence="2">Belongs to the cytochrome P450 family.</text>
</comment>
<dbReference type="InterPro" id="IPR036396">
    <property type="entry name" value="Cyt_P450_sf"/>
</dbReference>
<dbReference type="GeneID" id="87838728"/>
<evidence type="ECO:0000256" key="7">
    <source>
        <dbReference type="PIRSR" id="PIRSR602403-1"/>
    </source>
</evidence>
<evidence type="ECO:0000256" key="4">
    <source>
        <dbReference type="ARBA" id="ARBA00022723"/>
    </source>
</evidence>
<keyword evidence="9" id="KW-1133">Transmembrane helix</keyword>
<evidence type="ECO:0000256" key="1">
    <source>
        <dbReference type="ARBA" id="ARBA00001971"/>
    </source>
</evidence>
<comment type="cofactor">
    <cofactor evidence="1 7">
        <name>heme</name>
        <dbReference type="ChEBI" id="CHEBI:30413"/>
    </cofactor>
</comment>
<keyword evidence="6" id="KW-0503">Monooxygenase</keyword>
<keyword evidence="5 7" id="KW-0408">Iron</keyword>
<dbReference type="InterPro" id="IPR001128">
    <property type="entry name" value="Cyt_P450"/>
</dbReference>
<dbReference type="EMBL" id="JAUEPN010000005">
    <property type="protein sequence ID" value="KAK3295082.1"/>
    <property type="molecule type" value="Genomic_DNA"/>
</dbReference>
<feature type="binding site" description="axial binding residue" evidence="7">
    <location>
        <position position="501"/>
    </location>
    <ligand>
        <name>heme</name>
        <dbReference type="ChEBI" id="CHEBI:30413"/>
    </ligand>
    <ligandPart>
        <name>Fe</name>
        <dbReference type="ChEBI" id="CHEBI:18248"/>
    </ligandPart>
</feature>
<keyword evidence="3 7" id="KW-0349">Heme</keyword>
<dbReference type="PANTHER" id="PTHR24305:SF166">
    <property type="entry name" value="CYTOCHROME P450 12A4, MITOCHONDRIAL-RELATED"/>
    <property type="match status" value="1"/>
</dbReference>
<dbReference type="GO" id="GO:0016705">
    <property type="term" value="F:oxidoreductase activity, acting on paired donors, with incorporation or reduction of molecular oxygen"/>
    <property type="evidence" value="ECO:0007669"/>
    <property type="project" value="InterPro"/>
</dbReference>
<keyword evidence="6" id="KW-0560">Oxidoreductase</keyword>
<feature type="transmembrane region" description="Helical" evidence="9">
    <location>
        <begin position="6"/>
        <end position="24"/>
    </location>
</feature>
<proteinExistence type="inferred from homology"/>
<evidence type="ECO:0000256" key="6">
    <source>
        <dbReference type="ARBA" id="ARBA00023033"/>
    </source>
</evidence>
<dbReference type="GO" id="GO:0004497">
    <property type="term" value="F:monooxygenase activity"/>
    <property type="evidence" value="ECO:0007669"/>
    <property type="project" value="UniProtKB-KW"/>
</dbReference>
<evidence type="ECO:0000256" key="8">
    <source>
        <dbReference type="SAM" id="MobiDB-lite"/>
    </source>
</evidence>
<name>A0AAE0LRS5_9PEZI</name>
<keyword evidence="4 7" id="KW-0479">Metal-binding</keyword>
<evidence type="ECO:0000256" key="3">
    <source>
        <dbReference type="ARBA" id="ARBA00022617"/>
    </source>
</evidence>
<evidence type="ECO:0000256" key="2">
    <source>
        <dbReference type="ARBA" id="ARBA00010617"/>
    </source>
</evidence>
<feature type="region of interest" description="Disordered" evidence="8">
    <location>
        <begin position="431"/>
        <end position="460"/>
    </location>
</feature>
<keyword evidence="11" id="KW-1185">Reference proteome</keyword>